<dbReference type="Pfam" id="PF00348">
    <property type="entry name" value="polyprenyl_synt"/>
    <property type="match status" value="1"/>
</dbReference>
<dbReference type="InterPro" id="IPR000092">
    <property type="entry name" value="Polyprenyl_synt"/>
</dbReference>
<evidence type="ECO:0000256" key="5">
    <source>
        <dbReference type="ARBA" id="ARBA00022842"/>
    </source>
</evidence>
<dbReference type="GO" id="GO:0004659">
    <property type="term" value="F:prenyltransferase activity"/>
    <property type="evidence" value="ECO:0007669"/>
    <property type="project" value="InterPro"/>
</dbReference>
<evidence type="ECO:0000256" key="6">
    <source>
        <dbReference type="RuleBase" id="RU004466"/>
    </source>
</evidence>
<keyword evidence="4" id="KW-0479">Metal-binding</keyword>
<dbReference type="GO" id="GO:0046872">
    <property type="term" value="F:metal ion binding"/>
    <property type="evidence" value="ECO:0007669"/>
    <property type="project" value="UniProtKB-KW"/>
</dbReference>
<dbReference type="PROSITE" id="PS00444">
    <property type="entry name" value="POLYPRENYL_SYNTHASE_2"/>
    <property type="match status" value="1"/>
</dbReference>
<comment type="cofactor">
    <cofactor evidence="1">
        <name>Mg(2+)</name>
        <dbReference type="ChEBI" id="CHEBI:18420"/>
    </cofactor>
</comment>
<dbReference type="PANTHER" id="PTHR12001">
    <property type="entry name" value="GERANYLGERANYL PYROPHOSPHATE SYNTHASE"/>
    <property type="match status" value="1"/>
</dbReference>
<protein>
    <submittedName>
        <fullName evidence="7">Polyprenyl synthetase family protein</fullName>
    </submittedName>
</protein>
<proteinExistence type="inferred from homology"/>
<reference evidence="8" key="1">
    <citation type="submission" date="2019-11" db="EMBL/GenBank/DDBJ databases">
        <title>The complete genome sequence of Saccharopolyspora sp. E2A.</title>
        <authorList>
            <person name="Zhang G."/>
        </authorList>
    </citation>
    <scope>NUCLEOTIDE SEQUENCE [LARGE SCALE GENOMIC DNA]</scope>
    <source>
        <strain evidence="8">E2A</strain>
    </source>
</reference>
<evidence type="ECO:0000313" key="8">
    <source>
        <dbReference type="Proteomes" id="UP000371041"/>
    </source>
</evidence>
<name>A0A5Q3QCN0_9PSEU</name>
<dbReference type="EMBL" id="CP045929">
    <property type="protein sequence ID" value="QGK72451.1"/>
    <property type="molecule type" value="Genomic_DNA"/>
</dbReference>
<evidence type="ECO:0000256" key="1">
    <source>
        <dbReference type="ARBA" id="ARBA00001946"/>
    </source>
</evidence>
<sequence>MQRVENLLHESVRSEYNFATRTSLHLVDAGGKRFRPLFTLLAAQFGDHDAEDVIKSAAIVEMVHLATLYHDDVMDEATMRRGASSANARWDNSIAILTGDFLFAQASSLVSELGVDAVRLMARTFEALVTGQMRETIGADEGEDAVEHYLTVVYEKTGSLIATAGRFGAEFSGADEVHVGALERIGRSIGIGFQISDDIIDIDSPARESGKTPGTDLREGVRTLPMLYALAGEETDSRLRRLLSGPITVDHEVDEALELLRTSEGMARARRTLDRFADDARAELDLLPAGPARDALARLAEYVVDRTR</sequence>
<dbReference type="Gene3D" id="1.10.600.10">
    <property type="entry name" value="Farnesyl Diphosphate Synthase"/>
    <property type="match status" value="1"/>
</dbReference>
<dbReference type="SFLD" id="SFLDS00005">
    <property type="entry name" value="Isoprenoid_Synthase_Type_I"/>
    <property type="match status" value="1"/>
</dbReference>
<evidence type="ECO:0000256" key="3">
    <source>
        <dbReference type="ARBA" id="ARBA00022679"/>
    </source>
</evidence>
<evidence type="ECO:0000313" key="7">
    <source>
        <dbReference type="EMBL" id="QGK72451.1"/>
    </source>
</evidence>
<comment type="similarity">
    <text evidence="2 6">Belongs to the FPP/GGPP synthase family.</text>
</comment>
<keyword evidence="3 6" id="KW-0808">Transferase</keyword>
<keyword evidence="8" id="KW-1185">Reference proteome</keyword>
<dbReference type="SFLD" id="SFLDG01017">
    <property type="entry name" value="Polyprenyl_Transferase_Like"/>
    <property type="match status" value="1"/>
</dbReference>
<dbReference type="Proteomes" id="UP000371041">
    <property type="component" value="Chromosome"/>
</dbReference>
<evidence type="ECO:0000256" key="4">
    <source>
        <dbReference type="ARBA" id="ARBA00022723"/>
    </source>
</evidence>
<dbReference type="InterPro" id="IPR008949">
    <property type="entry name" value="Isoprenoid_synthase_dom_sf"/>
</dbReference>
<dbReference type="CDD" id="cd00685">
    <property type="entry name" value="Trans_IPPS_HT"/>
    <property type="match status" value="1"/>
</dbReference>
<dbReference type="PANTHER" id="PTHR12001:SF69">
    <property type="entry name" value="ALL TRANS-POLYPRENYL-DIPHOSPHATE SYNTHASE PDSS1"/>
    <property type="match status" value="1"/>
</dbReference>
<dbReference type="SUPFAM" id="SSF48576">
    <property type="entry name" value="Terpenoid synthases"/>
    <property type="match status" value="1"/>
</dbReference>
<gene>
    <name evidence="7" type="ORF">GIY23_20725</name>
</gene>
<organism evidence="7 8">
    <name type="scientific">Allosaccharopolyspora coralli</name>
    <dbReference type="NCBI Taxonomy" id="2665642"/>
    <lineage>
        <taxon>Bacteria</taxon>
        <taxon>Bacillati</taxon>
        <taxon>Actinomycetota</taxon>
        <taxon>Actinomycetes</taxon>
        <taxon>Pseudonocardiales</taxon>
        <taxon>Pseudonocardiaceae</taxon>
        <taxon>Allosaccharopolyspora</taxon>
    </lineage>
</organism>
<dbReference type="KEGG" id="sace:GIY23_20725"/>
<keyword evidence="5" id="KW-0460">Magnesium</keyword>
<dbReference type="GO" id="GO:0008299">
    <property type="term" value="P:isoprenoid biosynthetic process"/>
    <property type="evidence" value="ECO:0007669"/>
    <property type="project" value="InterPro"/>
</dbReference>
<dbReference type="InterPro" id="IPR033749">
    <property type="entry name" value="Polyprenyl_synt_CS"/>
</dbReference>
<accession>A0A5Q3QCN0</accession>
<evidence type="ECO:0000256" key="2">
    <source>
        <dbReference type="ARBA" id="ARBA00006706"/>
    </source>
</evidence>
<dbReference type="AlphaFoldDB" id="A0A5Q3QCN0"/>